<feature type="signal peptide" evidence="1">
    <location>
        <begin position="1"/>
        <end position="19"/>
    </location>
</feature>
<keyword evidence="1" id="KW-0732">Signal</keyword>
<dbReference type="AlphaFoldDB" id="A0A368Y864"/>
<dbReference type="Pfam" id="PF11006">
    <property type="entry name" value="DUF2845"/>
    <property type="match status" value="1"/>
</dbReference>
<dbReference type="InterPro" id="IPR021268">
    <property type="entry name" value="DUF2845"/>
</dbReference>
<accession>A0A368Y864</accession>
<gene>
    <name evidence="2" type="ORF">DES41_101118</name>
</gene>
<evidence type="ECO:0000313" key="2">
    <source>
        <dbReference type="EMBL" id="RCW75526.1"/>
    </source>
</evidence>
<reference evidence="2 3" key="1">
    <citation type="submission" date="2018-07" db="EMBL/GenBank/DDBJ databases">
        <title>Genomic Encyclopedia of Type Strains, Phase IV (KMG-IV): sequencing the most valuable type-strain genomes for metagenomic binning, comparative biology and taxonomic classification.</title>
        <authorList>
            <person name="Goeker M."/>
        </authorList>
    </citation>
    <scope>NUCLEOTIDE SEQUENCE [LARGE SCALE GENOMIC DNA]</scope>
    <source>
        <strain evidence="2 3">DSM 21634</strain>
    </source>
</reference>
<keyword evidence="3" id="KW-1185">Reference proteome</keyword>
<evidence type="ECO:0000313" key="3">
    <source>
        <dbReference type="Proteomes" id="UP000252884"/>
    </source>
</evidence>
<feature type="chain" id="PRO_5016900657" evidence="1">
    <location>
        <begin position="20"/>
        <end position="106"/>
    </location>
</feature>
<protein>
    <submittedName>
        <fullName evidence="2">Uncharacterized protein DUF2845</fullName>
    </submittedName>
</protein>
<proteinExistence type="predicted"/>
<organism evidence="2 3">
    <name type="scientific">Pseudorhodoferax soli</name>
    <dbReference type="NCBI Taxonomy" id="545864"/>
    <lineage>
        <taxon>Bacteria</taxon>
        <taxon>Pseudomonadati</taxon>
        <taxon>Pseudomonadota</taxon>
        <taxon>Betaproteobacteria</taxon>
        <taxon>Burkholderiales</taxon>
        <taxon>Comamonadaceae</taxon>
    </lineage>
</organism>
<name>A0A368Y864_9BURK</name>
<dbReference type="Proteomes" id="UP000252884">
    <property type="component" value="Unassembled WGS sequence"/>
</dbReference>
<sequence>MLKLSILACVLLSWGGQAAAQSLRCGRDFAQVGETKFVIESKCGAPAAKDSFCKPIGIAPSTVGRPPHVACDMVEEWTYKPGIGQFITILQFREGELREMKYGPRQ</sequence>
<dbReference type="EMBL" id="QPJK01000001">
    <property type="protein sequence ID" value="RCW75526.1"/>
    <property type="molecule type" value="Genomic_DNA"/>
</dbReference>
<comment type="caution">
    <text evidence="2">The sequence shown here is derived from an EMBL/GenBank/DDBJ whole genome shotgun (WGS) entry which is preliminary data.</text>
</comment>
<evidence type="ECO:0000256" key="1">
    <source>
        <dbReference type="SAM" id="SignalP"/>
    </source>
</evidence>